<sequence>MVVLGAEFHAESNGAVFKGDYWPRIGGFLAKIPLRPGFQ</sequence>
<gene>
    <name evidence="1" type="ORF">JBS370_LOCUS19837</name>
</gene>
<dbReference type="AlphaFoldDB" id="A0A819G6H0"/>
<comment type="caution">
    <text evidence="1">The sequence shown here is derived from an EMBL/GenBank/DDBJ whole genome shotgun (WGS) entry which is preliminary data.</text>
</comment>
<accession>A0A819G6H0</accession>
<evidence type="ECO:0000313" key="2">
    <source>
        <dbReference type="Proteomes" id="UP000663836"/>
    </source>
</evidence>
<organism evidence="1 2">
    <name type="scientific">Rotaria sordida</name>
    <dbReference type="NCBI Taxonomy" id="392033"/>
    <lineage>
        <taxon>Eukaryota</taxon>
        <taxon>Metazoa</taxon>
        <taxon>Spiralia</taxon>
        <taxon>Gnathifera</taxon>
        <taxon>Rotifera</taxon>
        <taxon>Eurotatoria</taxon>
        <taxon>Bdelloidea</taxon>
        <taxon>Philodinida</taxon>
        <taxon>Philodinidae</taxon>
        <taxon>Rotaria</taxon>
    </lineage>
</organism>
<proteinExistence type="predicted"/>
<evidence type="ECO:0000313" key="1">
    <source>
        <dbReference type="EMBL" id="CAF3880970.1"/>
    </source>
</evidence>
<reference evidence="1" key="1">
    <citation type="submission" date="2021-02" db="EMBL/GenBank/DDBJ databases">
        <authorList>
            <person name="Nowell W R."/>
        </authorList>
    </citation>
    <scope>NUCLEOTIDE SEQUENCE</scope>
</reference>
<dbReference type="EMBL" id="CAJOBD010002424">
    <property type="protein sequence ID" value="CAF3880970.1"/>
    <property type="molecule type" value="Genomic_DNA"/>
</dbReference>
<feature type="non-terminal residue" evidence="1">
    <location>
        <position position="39"/>
    </location>
</feature>
<name>A0A819G6H0_9BILA</name>
<protein>
    <submittedName>
        <fullName evidence="1">Uncharacterized protein</fullName>
    </submittedName>
</protein>
<dbReference type="Proteomes" id="UP000663836">
    <property type="component" value="Unassembled WGS sequence"/>
</dbReference>